<organism evidence="2 3">
    <name type="scientific">Enterococcus canis</name>
    <dbReference type="NCBI Taxonomy" id="214095"/>
    <lineage>
        <taxon>Bacteria</taxon>
        <taxon>Bacillati</taxon>
        <taxon>Bacillota</taxon>
        <taxon>Bacilli</taxon>
        <taxon>Lactobacillales</taxon>
        <taxon>Enterococcaceae</taxon>
        <taxon>Enterococcus</taxon>
    </lineage>
</organism>
<accession>A0A1L8RCI1</accession>
<dbReference type="Pfam" id="PF04464">
    <property type="entry name" value="Glyphos_transf"/>
    <property type="match status" value="1"/>
</dbReference>
<protein>
    <recommendedName>
        <fullName evidence="1">Glycosyltransferase 2-like domain-containing protein</fullName>
    </recommendedName>
</protein>
<dbReference type="STRING" id="214095.RU97_GL002642"/>
<dbReference type="PANTHER" id="PTHR22916">
    <property type="entry name" value="GLYCOSYLTRANSFERASE"/>
    <property type="match status" value="1"/>
</dbReference>
<reference evidence="2 3" key="1">
    <citation type="submission" date="2014-12" db="EMBL/GenBank/DDBJ databases">
        <title>Draft genome sequences of 29 type strains of Enterococci.</title>
        <authorList>
            <person name="Zhong Z."/>
            <person name="Sun Z."/>
            <person name="Liu W."/>
            <person name="Zhang W."/>
            <person name="Zhang H."/>
        </authorList>
    </citation>
    <scope>NUCLEOTIDE SEQUENCE [LARGE SCALE GENOMIC DNA]</scope>
    <source>
        <strain evidence="2 3">DSM 17029</strain>
    </source>
</reference>
<dbReference type="Pfam" id="PF00535">
    <property type="entry name" value="Glycos_transf_2"/>
    <property type="match status" value="1"/>
</dbReference>
<dbReference type="Proteomes" id="UP000181884">
    <property type="component" value="Unassembled WGS sequence"/>
</dbReference>
<dbReference type="AlphaFoldDB" id="A0A1L8RCI1"/>
<comment type="caution">
    <text evidence="2">The sequence shown here is derived from an EMBL/GenBank/DDBJ whole genome shotgun (WGS) entry which is preliminary data.</text>
</comment>
<dbReference type="InterPro" id="IPR029044">
    <property type="entry name" value="Nucleotide-diphossugar_trans"/>
</dbReference>
<dbReference type="Gene3D" id="3.90.550.10">
    <property type="entry name" value="Spore Coat Polysaccharide Biosynthesis Protein SpsA, Chain A"/>
    <property type="match status" value="1"/>
</dbReference>
<keyword evidence="3" id="KW-1185">Reference proteome</keyword>
<dbReference type="SUPFAM" id="SSF53448">
    <property type="entry name" value="Nucleotide-diphospho-sugar transferases"/>
    <property type="match status" value="1"/>
</dbReference>
<name>A0A1L8RCI1_9ENTE</name>
<dbReference type="CDD" id="cd00761">
    <property type="entry name" value="Glyco_tranf_GTA_type"/>
    <property type="match status" value="1"/>
</dbReference>
<dbReference type="GO" id="GO:0047355">
    <property type="term" value="F:CDP-glycerol glycerophosphotransferase activity"/>
    <property type="evidence" value="ECO:0007669"/>
    <property type="project" value="InterPro"/>
</dbReference>
<evidence type="ECO:0000313" key="3">
    <source>
        <dbReference type="Proteomes" id="UP000181884"/>
    </source>
</evidence>
<dbReference type="PANTHER" id="PTHR22916:SF3">
    <property type="entry name" value="UDP-GLCNAC:BETAGAL BETA-1,3-N-ACETYLGLUCOSAMINYLTRANSFERASE-LIKE PROTEIN 1"/>
    <property type="match status" value="1"/>
</dbReference>
<proteinExistence type="predicted"/>
<dbReference type="InterPro" id="IPR043148">
    <property type="entry name" value="TagF_C"/>
</dbReference>
<dbReference type="GO" id="GO:0016020">
    <property type="term" value="C:membrane"/>
    <property type="evidence" value="ECO:0007669"/>
    <property type="project" value="InterPro"/>
</dbReference>
<dbReference type="RefSeq" id="WP_067396092.1">
    <property type="nucleotide sequence ID" value="NZ_JXKH01000009.1"/>
</dbReference>
<dbReference type="InterPro" id="IPR007554">
    <property type="entry name" value="Glycerophosphate_synth"/>
</dbReference>
<dbReference type="InterPro" id="IPR001173">
    <property type="entry name" value="Glyco_trans_2-like"/>
</dbReference>
<gene>
    <name evidence="2" type="ORF">RU97_GL002642</name>
</gene>
<feature type="domain" description="Glycosyltransferase 2-like" evidence="1">
    <location>
        <begin position="6"/>
        <end position="168"/>
    </location>
</feature>
<dbReference type="Gene3D" id="3.40.50.12580">
    <property type="match status" value="1"/>
</dbReference>
<dbReference type="GO" id="GO:0016758">
    <property type="term" value="F:hexosyltransferase activity"/>
    <property type="evidence" value="ECO:0007669"/>
    <property type="project" value="UniProtKB-ARBA"/>
</dbReference>
<evidence type="ECO:0000313" key="2">
    <source>
        <dbReference type="EMBL" id="OJG17471.1"/>
    </source>
</evidence>
<evidence type="ECO:0000259" key="1">
    <source>
        <dbReference type="Pfam" id="PF00535"/>
    </source>
</evidence>
<sequence>MSLRISIVMAIYNVEEYLDEAIQSIINQTVDFQKNVELILVNDGSPDNSGEICRKYQKEFPLNVKYIEQENAGVSVARNRGLEVVTGDIVNFMDPDDVMDLSALEKVKDFFNFYKEINLVCLPLHFFEAQTGEHMLNYKFKRGAIIDVERDFDCILLSSSSAFIRSSAFLKRRFPVGQKFGEDASVLTDIILENGRYGVLPNTIYWYRKRYAGNSALQGGYDSYDYFIPFIKDYLLQKLNKYSETEVPKYLQFLVMYDLQWRLRLKHYPEFLKETEFEQLLQEVLLRIDDDIINAQRYLNYYQKKAILRIKREGFIENIEEDMFFLDDGEENQTLFDATGKRIIDLNQTKLHLSIIEARNGSLKITGYCNNEFTNTDISIICKFNGKEIVVSNFPYPDKKSSVMGKVVHKAKGFIVEIPIEDFKIGRKIRFFVSNNGKKTSASISFDGQASKFSNNNDNYYYILENKIIMKYSKKKNYFYFMENSITNILKNESKIFKMISKKKGKKQALKISGLRIIARVKTHFKNRKTYLFMDRIDKADDNAEVLYQFYQQHAKNKDINFVIDRSVEDSLRLKHKNFKLINYHSKKHLISLLTADKLISSHADKFIYQLPYGLEEYVKDMKDFRYIFLQHGITKDNMSHWLKKTDKNFALFITAGIPEYKSINDSEYQFINNEVVLTGFPRYDRLSKQDTKKQIVIMPTWRQGIVADYDDTISARPYFDKFKESQFYMKWNKLLNNENLRRFCKANGYTLVFVPHPSIRQQLSDFDLADIIVPEYDESYSKLLKDADLLITDYSSVFFDFSYMRKPIAYYHFDNGNWDNESGYFDYHTDGFGPIFDDDNNLVNYIKSLVTDNELKIESKYLDRINSFFKFDDLRNSQRVHDAIEKL</sequence>
<dbReference type="SUPFAM" id="SSF53756">
    <property type="entry name" value="UDP-Glycosyltransferase/glycogen phosphorylase"/>
    <property type="match status" value="1"/>
</dbReference>
<dbReference type="EMBL" id="JXKH01000009">
    <property type="protein sequence ID" value="OJG17471.1"/>
    <property type="molecule type" value="Genomic_DNA"/>
</dbReference>